<feature type="transmembrane region" description="Helical" evidence="6">
    <location>
        <begin position="1084"/>
        <end position="1102"/>
    </location>
</feature>
<dbReference type="PROSITE" id="PS00191">
    <property type="entry name" value="CYTOCHROME_B5_1"/>
    <property type="match status" value="2"/>
</dbReference>
<dbReference type="SMART" id="SM01117">
    <property type="entry name" value="Cyt-b5"/>
    <property type="match status" value="2"/>
</dbReference>
<proteinExistence type="predicted"/>
<feature type="transmembrane region" description="Helical" evidence="6">
    <location>
        <begin position="921"/>
        <end position="940"/>
    </location>
</feature>
<evidence type="ECO:0000256" key="4">
    <source>
        <dbReference type="ARBA" id="ARBA00023002"/>
    </source>
</evidence>
<dbReference type="SUPFAM" id="SSF81343">
    <property type="entry name" value="Fumarate reductase respiratory complex transmembrane subunits"/>
    <property type="match status" value="1"/>
</dbReference>
<dbReference type="PROSITE" id="PS50255">
    <property type="entry name" value="CYTOCHROME_B5_2"/>
    <property type="match status" value="2"/>
</dbReference>
<dbReference type="GO" id="GO:0020037">
    <property type="term" value="F:heme binding"/>
    <property type="evidence" value="ECO:0007669"/>
    <property type="project" value="InterPro"/>
</dbReference>
<keyword evidence="2" id="KW-0285">Flavoprotein</keyword>
<dbReference type="InterPro" id="IPR036400">
    <property type="entry name" value="Cyt_B5-like_heme/steroid_sf"/>
</dbReference>
<evidence type="ECO:0000256" key="6">
    <source>
        <dbReference type="SAM" id="Phobius"/>
    </source>
</evidence>
<keyword evidence="6" id="KW-1133">Transmembrane helix</keyword>
<dbReference type="Gene3D" id="3.90.700.10">
    <property type="entry name" value="Succinate dehydrogenase/fumarate reductase flavoprotein, catalytic domain"/>
    <property type="match status" value="1"/>
</dbReference>
<keyword evidence="3" id="KW-0479">Metal-binding</keyword>
<dbReference type="Pfam" id="PF00173">
    <property type="entry name" value="Cyt-b5"/>
    <property type="match status" value="2"/>
</dbReference>
<keyword evidence="5" id="KW-0408">Iron</keyword>
<keyword evidence="6" id="KW-0472">Membrane</keyword>
<dbReference type="Pfam" id="PF00890">
    <property type="entry name" value="FAD_binding_2"/>
    <property type="match status" value="1"/>
</dbReference>
<dbReference type="Gene3D" id="3.10.120.10">
    <property type="entry name" value="Cytochrome b5-like heme/steroid binding domain"/>
    <property type="match status" value="2"/>
</dbReference>
<dbReference type="Gene3D" id="3.50.50.60">
    <property type="entry name" value="FAD/NAD(P)-binding domain"/>
    <property type="match status" value="2"/>
</dbReference>
<dbReference type="PANTHER" id="PTHR43400">
    <property type="entry name" value="FUMARATE REDUCTASE"/>
    <property type="match status" value="1"/>
</dbReference>
<comment type="caution">
    <text evidence="8">The sequence shown here is derived from an EMBL/GenBank/DDBJ whole genome shotgun (WGS) entry which is preliminary data.</text>
</comment>
<dbReference type="AlphaFoldDB" id="A0AA36JLR2"/>
<accession>A0AA36JLR2</accession>
<evidence type="ECO:0000256" key="1">
    <source>
        <dbReference type="ARBA" id="ARBA00022617"/>
    </source>
</evidence>
<evidence type="ECO:0000313" key="8">
    <source>
        <dbReference type="EMBL" id="CAJ1407891.1"/>
    </source>
</evidence>
<keyword evidence="6" id="KW-0812">Transmembrane</keyword>
<feature type="transmembrane region" description="Helical" evidence="6">
    <location>
        <begin position="890"/>
        <end position="909"/>
    </location>
</feature>
<dbReference type="GO" id="GO:0046872">
    <property type="term" value="F:metal ion binding"/>
    <property type="evidence" value="ECO:0007669"/>
    <property type="project" value="UniProtKB-KW"/>
</dbReference>
<reference evidence="8" key="1">
    <citation type="submission" date="2023-08" db="EMBL/GenBank/DDBJ databases">
        <authorList>
            <person name="Chen Y."/>
            <person name="Shah S."/>
            <person name="Dougan E. K."/>
            <person name="Thang M."/>
            <person name="Chan C."/>
        </authorList>
    </citation>
    <scope>NUCLEOTIDE SEQUENCE</scope>
</reference>
<dbReference type="InterPro" id="IPR018506">
    <property type="entry name" value="Cyt_B5_heme-BS"/>
</dbReference>
<feature type="transmembrane region" description="Helical" evidence="6">
    <location>
        <begin position="960"/>
        <end position="985"/>
    </location>
</feature>
<name>A0AA36JLR2_9DINO</name>
<evidence type="ECO:0000256" key="2">
    <source>
        <dbReference type="ARBA" id="ARBA00022630"/>
    </source>
</evidence>
<dbReference type="Pfam" id="PF12831">
    <property type="entry name" value="FAD_oxidored"/>
    <property type="match status" value="1"/>
</dbReference>
<protein>
    <recommendedName>
        <fullName evidence="7">Cytochrome b5 heme-binding domain-containing protein</fullName>
    </recommendedName>
</protein>
<dbReference type="SUPFAM" id="SSF55856">
    <property type="entry name" value="Cytochrome b5-like heme/steroid binding domain"/>
    <property type="match status" value="2"/>
</dbReference>
<dbReference type="PANTHER" id="PTHR43400:SF1">
    <property type="entry name" value="FUMARATE REDUCTASE"/>
    <property type="match status" value="1"/>
</dbReference>
<keyword evidence="1" id="KW-0349">Heme</keyword>
<sequence>MALSLLTKQLLLLFLVVWAGLVIYLFAVHREQVVKEERRQKVRLLERHSLTPGSARPCGACEGAGAAGAGAGAAGAGGPRCCWELSNRYLRAVFTDWPRVAWRALEAKALEAVSSASLAVESFPLFSLLPASEKEACGLQAVSHDAAWLRLELSCSNGILAVFSAQLREDAHYIRFKVRILSGPGWPAAGFRELQLWKLHGSSHIQETKHPRESEEDFEDISGLPVIVNKRFFVAVEHPMAETSASKRSGSQYVNLTGQIAHLKSLARNQAIVVGGGLGGMSAANTVVENGGRVVLLDKSSFCGGNSTKATSGINGAGTKTQKAKGIPDNADIFTQDTLKGGAKKPELAKLLCVNSASDVDWLVHPTGLVKPDDADAKIKFLAAEALRGVGGIILNAEGKRFCNELGRRDYVTGEMWKSKPPFRLCLNKASSDEIIWHCKHYTGRGVMKFYENGEALAKDMGVALSVIEQTHEEHYAAAKKTETQPDAGPWPAYPSGKSWDEASGKTGSGKKFYHNIIPGSCVKNEPFYVAIITPVIHYCMGGLLIDTDSACVGPNNQAIPGLYAAGEVAGGVHGNNRLGGNSLLDCVVFGRVAGKAAAKYMLGADMKDVDLKDVTGGGLTGAVESSKLAGGSYEDKMNTATAGAAGAPAGGGGGGGYSMEEVAKHTSKSDCWVVVSGQVLDVTSFLSEHPGGELAILTFAGKDATEEFNMIHPPDVIGKYAPDSVIGMIGGGGGGGAVAGGGGGGAVAGGIPMEEVAKHSSKTDCWVVVSGQVLDVTSFLGDHPGGELAILTFAGKDATEEFNMIHPPDVIGKYAPDAVIGVVGSGAPAGAVATGAKAGGAPARKDLGGKLANHHAWGHLDGDLQPNWRVDLEDNPGALLINVKSYFNATWFLLLSVLYEVCATIFTAKNIKISNDRLGLTRSAILLILFIVIHAVGNLHVFKGPDDFNGYGYFYVRLYWTGFGLPANIVEEYILLSVLLHVFVGLKRTWDMKLALVNTQGINVLNLAISGLMLLTFMTIHLFQFRFGDTDQFGPYYVRPPPYLINFWGILSLNLFWTQDSSIEPVGVRDIYALEFQIFKNPLWSLFYIFSVGVFMVHACLGWKKVTPVLGIPRGHIQKVEMIGYAIMIVMGLVYISFPLYVMATKPFSGYEDSIQIPGRVE</sequence>
<dbReference type="InterPro" id="IPR036188">
    <property type="entry name" value="FAD/NAD-bd_sf"/>
</dbReference>
<dbReference type="PRINTS" id="PR00363">
    <property type="entry name" value="CYTOCHROMEB5"/>
</dbReference>
<dbReference type="GO" id="GO:0016491">
    <property type="term" value="F:oxidoreductase activity"/>
    <property type="evidence" value="ECO:0007669"/>
    <property type="project" value="UniProtKB-KW"/>
</dbReference>
<organism evidence="8 9">
    <name type="scientific">Effrenium voratum</name>
    <dbReference type="NCBI Taxonomy" id="2562239"/>
    <lineage>
        <taxon>Eukaryota</taxon>
        <taxon>Sar</taxon>
        <taxon>Alveolata</taxon>
        <taxon>Dinophyceae</taxon>
        <taxon>Suessiales</taxon>
        <taxon>Symbiodiniaceae</taxon>
        <taxon>Effrenium</taxon>
    </lineage>
</organism>
<dbReference type="InterPro" id="IPR003953">
    <property type="entry name" value="FAD-dep_OxRdtase_2_FAD-bd"/>
</dbReference>
<dbReference type="InterPro" id="IPR034804">
    <property type="entry name" value="SQR/QFR_C/D"/>
</dbReference>
<dbReference type="InterPro" id="IPR001199">
    <property type="entry name" value="Cyt_B5-like_heme/steroid-bd"/>
</dbReference>
<dbReference type="Proteomes" id="UP001178507">
    <property type="component" value="Unassembled WGS sequence"/>
</dbReference>
<feature type="transmembrane region" description="Helical" evidence="6">
    <location>
        <begin position="1005"/>
        <end position="1024"/>
    </location>
</feature>
<feature type="domain" description="Cytochrome b5 heme-binding" evidence="7">
    <location>
        <begin position="658"/>
        <end position="731"/>
    </location>
</feature>
<evidence type="ECO:0000313" key="9">
    <source>
        <dbReference type="Proteomes" id="UP001178507"/>
    </source>
</evidence>
<keyword evidence="9" id="KW-1185">Reference proteome</keyword>
<keyword evidence="4" id="KW-0560">Oxidoreductase</keyword>
<evidence type="ECO:0000256" key="5">
    <source>
        <dbReference type="ARBA" id="ARBA00023004"/>
    </source>
</evidence>
<dbReference type="InterPro" id="IPR050315">
    <property type="entry name" value="FAD-oxidoreductase_2"/>
</dbReference>
<gene>
    <name evidence="8" type="ORF">EVOR1521_LOCUS29481</name>
</gene>
<dbReference type="GO" id="GO:0016020">
    <property type="term" value="C:membrane"/>
    <property type="evidence" value="ECO:0007669"/>
    <property type="project" value="InterPro"/>
</dbReference>
<evidence type="ECO:0000256" key="3">
    <source>
        <dbReference type="ARBA" id="ARBA00022723"/>
    </source>
</evidence>
<dbReference type="InterPro" id="IPR027477">
    <property type="entry name" value="Succ_DH/fumarate_Rdtase_cat_sf"/>
</dbReference>
<dbReference type="SUPFAM" id="SSF51905">
    <property type="entry name" value="FAD/NAD(P)-binding domain"/>
    <property type="match status" value="1"/>
</dbReference>
<feature type="domain" description="Cytochrome b5 heme-binding" evidence="7">
    <location>
        <begin position="752"/>
        <end position="825"/>
    </location>
</feature>
<feature type="transmembrane region" description="Helical" evidence="6">
    <location>
        <begin position="1123"/>
        <end position="1145"/>
    </location>
</feature>
<dbReference type="EMBL" id="CAUJNA010003694">
    <property type="protein sequence ID" value="CAJ1407891.1"/>
    <property type="molecule type" value="Genomic_DNA"/>
</dbReference>
<evidence type="ECO:0000259" key="7">
    <source>
        <dbReference type="PROSITE" id="PS50255"/>
    </source>
</evidence>
<dbReference type="Gene3D" id="1.20.1300.10">
    <property type="entry name" value="Fumarate reductase/succinate dehydrogenase, transmembrane subunit"/>
    <property type="match status" value="1"/>
</dbReference>